<dbReference type="EMBL" id="LGST01000042">
    <property type="protein sequence ID" value="KND97300.1"/>
    <property type="molecule type" value="Genomic_DNA"/>
</dbReference>
<accession>A0A0L0NUF0</accession>
<dbReference type="VEuPathDB" id="FungiDB:CJJ09_003615"/>
<dbReference type="VEuPathDB" id="FungiDB:CJI96_0001281"/>
<dbReference type="AlphaFoldDB" id="A0A0L0NUF0"/>
<dbReference type="VEuPathDB" id="FungiDB:CJJ07_004557"/>
<dbReference type="VEuPathDB" id="FungiDB:QG37_06288"/>
<sequence length="306" mass="35148">MDVNDAQFLARGGVNTLHGPSKILELSWSSCEFANVLRYTNHCDINSAPRLHAQVIYTSKILAAMKRCKLLEDEGLAQSELFMARRYMEIKTLHSRRDIGLVKPERPKVVSKIYLPGDFKNFRKTVKEKSSSYFPSHFPIFQNMTLEPVTDLMLGETDELLKSEVKNEEVINIEKEKYECFLPGDFEDFFCLWVEHSTKAPNVVQEILRPIDVSQSNQDCVNKRIEKDMLEKSSLNQRSSKTIKVLPFAITSHASKLLKTSTPFKNASLNKLNTSQAKVLGKRTRLRNKFKRLGTYIYSVLAHHFV</sequence>
<dbReference type="Proteomes" id="UP000037122">
    <property type="component" value="Unassembled WGS sequence"/>
</dbReference>
<dbReference type="VEuPathDB" id="FungiDB:B9J08_001361"/>
<evidence type="ECO:0000313" key="1">
    <source>
        <dbReference type="EMBL" id="KND97300.1"/>
    </source>
</evidence>
<evidence type="ECO:0000313" key="2">
    <source>
        <dbReference type="Proteomes" id="UP000037122"/>
    </source>
</evidence>
<organism evidence="1 2">
    <name type="scientific">Candidozyma auris</name>
    <name type="common">Yeast</name>
    <name type="synonym">Candida auris</name>
    <dbReference type="NCBI Taxonomy" id="498019"/>
    <lineage>
        <taxon>Eukaryota</taxon>
        <taxon>Fungi</taxon>
        <taxon>Dikarya</taxon>
        <taxon>Ascomycota</taxon>
        <taxon>Saccharomycotina</taxon>
        <taxon>Pichiomycetes</taxon>
        <taxon>Metschnikowiaceae</taxon>
        <taxon>Candidozyma</taxon>
    </lineage>
</organism>
<gene>
    <name evidence="1" type="ORF">QG37_06288</name>
</gene>
<comment type="caution">
    <text evidence="1">The sequence shown here is derived from an EMBL/GenBank/DDBJ whole genome shotgun (WGS) entry which is preliminary data.</text>
</comment>
<protein>
    <submittedName>
        <fullName evidence="1">Uncharacterized protein</fullName>
    </submittedName>
</protein>
<reference evidence="2" key="1">
    <citation type="journal article" date="2015" name="BMC Genomics">
        <title>Draft genome of a commonly misdiagnosed multidrug resistant pathogen Candida auris.</title>
        <authorList>
            <person name="Chatterjee S."/>
            <person name="Alampalli S.V."/>
            <person name="Nageshan R.K."/>
            <person name="Chettiar S.T."/>
            <person name="Joshi S."/>
            <person name="Tatu U.S."/>
        </authorList>
    </citation>
    <scope>NUCLEOTIDE SEQUENCE [LARGE SCALE GENOMIC DNA]</scope>
    <source>
        <strain evidence="2">6684</strain>
    </source>
</reference>
<proteinExistence type="predicted"/>
<dbReference type="VEuPathDB" id="FungiDB:CJI97_001243"/>
<name>A0A0L0NUF0_CANAR</name>